<dbReference type="Proteomes" id="UP000352246">
    <property type="component" value="Unassembled WGS sequence"/>
</dbReference>
<dbReference type="AlphaFoldDB" id="A0A3T1R5P7"/>
<proteinExistence type="predicted"/>
<name>A0A3T1R5P7_LISMN</name>
<evidence type="ECO:0000313" key="4">
    <source>
        <dbReference type="Proteomes" id="UP000845014"/>
    </source>
</evidence>
<protein>
    <submittedName>
        <fullName evidence="1">Uncharacterized protein</fullName>
    </submittedName>
</protein>
<dbReference type="EMBL" id="DAAHUJ010000001">
    <property type="protein sequence ID" value="HAB7362905.1"/>
    <property type="molecule type" value="Genomic_DNA"/>
</dbReference>
<comment type="caution">
    <text evidence="1">The sequence shown here is derived from an EMBL/GenBank/DDBJ whole genome shotgun (WGS) entry which is preliminary data.</text>
</comment>
<dbReference type="RefSeq" id="WP_045131475.1">
    <property type="nucleotide sequence ID" value="NZ_BAAFVE010000020.1"/>
</dbReference>
<dbReference type="EMBL" id="AAISWI010000004">
    <property type="protein sequence ID" value="ECH7210893.1"/>
    <property type="molecule type" value="Genomic_DNA"/>
</dbReference>
<reference evidence="2 4" key="1">
    <citation type="journal article" date="2018" name="Genome Biol.">
        <title>SKESA: strategic k-mer extension for scrupulous assemblies.</title>
        <authorList>
            <person name="Souvorov A."/>
            <person name="Agarwala R."/>
            <person name="Lipman D.J."/>
        </authorList>
    </citation>
    <scope>NUCLEOTIDE SEQUENCE [LARGE SCALE GENOMIC DNA]</scope>
    <source>
        <strain evidence="2 4">CFIAFB20160079</strain>
    </source>
</reference>
<accession>A0A3T1R5P7</accession>
<dbReference type="Proteomes" id="UP000845014">
    <property type="component" value="Unassembled WGS sequence"/>
</dbReference>
<gene>
    <name evidence="1" type="ORF">FPL45_06040</name>
    <name evidence="2" type="ORF">GYO01_02185</name>
</gene>
<evidence type="ECO:0000313" key="2">
    <source>
        <dbReference type="EMBL" id="HAB7362905.1"/>
    </source>
</evidence>
<evidence type="ECO:0000313" key="3">
    <source>
        <dbReference type="Proteomes" id="UP000352246"/>
    </source>
</evidence>
<reference evidence="2" key="3">
    <citation type="submission" date="2020-01" db="EMBL/GenBank/DDBJ databases">
        <authorList>
            <consortium name="NCBI Pathogen Detection Project"/>
        </authorList>
    </citation>
    <scope>NUCLEOTIDE SEQUENCE</scope>
    <source>
        <strain evidence="2">CFIAFB20160079</strain>
    </source>
</reference>
<evidence type="ECO:0000313" key="1">
    <source>
        <dbReference type="EMBL" id="ECH7210893.1"/>
    </source>
</evidence>
<sequence length="377" mass="45017">MDNNSGIVSLSGFAFQIKVFFYYLATLSGDQELGFEVLDDISISSLDEKYLNNKEDAFSTRIKTDNNYVVIQVKRSKIDKTNYVKIIYNWLLAKNEYSIREFILCTSEIFDNENIFFDSFEDIFKKISLSKNKSTALISKVKEIYKDDFEKFEKDCMYIQENFVKLDKFAVEDKINEKYGQLLFQTKNNPQLYELRLEELFKYIQFDLLDVIGQRKPYLCGLNRFHTYLENVIQRININDVELNYAIFKKDTPLFLEEIKNKREYKQLAFCKDDEKFISKHIMYGLYYQKYRILSLEADRSQRIVSIENRTFESFEDAVDILKEEGKDKPFFRLDKCKNSSNCYLNNDEAKFGVLIYMTREEEAERQLSWKEVENEQ</sequence>
<organism evidence="1 3">
    <name type="scientific">Listeria monocytogenes</name>
    <dbReference type="NCBI Taxonomy" id="1639"/>
    <lineage>
        <taxon>Bacteria</taxon>
        <taxon>Bacillati</taxon>
        <taxon>Bacillota</taxon>
        <taxon>Bacilli</taxon>
        <taxon>Bacillales</taxon>
        <taxon>Listeriaceae</taxon>
        <taxon>Listeria</taxon>
    </lineage>
</organism>
<reference evidence="1 3" key="2">
    <citation type="submission" date="2019-07" db="EMBL/GenBank/DDBJ databases">
        <authorList>
            <consortium name="GenomeTrakr: Next Generation Sequencing Network for Food Pathogen Tracability"/>
        </authorList>
    </citation>
    <scope>NUCLEOTIDE SEQUENCE [LARGE SCALE GENOMIC DNA]</scope>
    <source>
        <strain evidence="1 3">FDA00014472</strain>
    </source>
</reference>